<sequence>MKKLIYSITILSLFMTSCVSDNEDFNENKDSAYNVPAETLLSNSQKALSDQLTNPNVNVGAIFRYFPQYLAATQYTGESRYRISSRAIADRHWRNLYGTVLGGLESVKKIIPTEVAPTGVSDAQFQIEQQNKLAITDIFEVYTYQILVDSFGNIPYTESLNSTNVLPKYDDAAEVYSKLIIRLDAAIAKLDTSKKSFASGDIVYSGDVTKWKLFANSLKLKLAVNLIDTNPTLAKTTIENAYNSGVILTNANNASFKYALSAPNYNPIYETLVADNRNDFVPTSIIVDAMNTLNDPRRTKYFTALEDGSYKGGRYGYTNIYQNFSHVNPILTAPDFSSQFMEAAEVNFYLAEAASNGISVGNTTQYYYDKAITASFESWGIANQAAAYLLNPSVNFTTAPGSSAKEKIGKQEWIAFYNRGFESWTSYRRLDFPALVAPASAYSEAEGQIPKRLTYPSNERTVNGENYTAASSAIGGDVLKNHIFWDKF</sequence>
<dbReference type="AlphaFoldDB" id="A0A1H9QA26"/>
<dbReference type="EMBL" id="FOFZ01000015">
    <property type="protein sequence ID" value="SER56693.1"/>
    <property type="molecule type" value="Genomic_DNA"/>
</dbReference>
<evidence type="ECO:0000256" key="1">
    <source>
        <dbReference type="SAM" id="SignalP"/>
    </source>
</evidence>
<keyword evidence="1" id="KW-0732">Signal</keyword>
<proteinExistence type="predicted"/>
<dbReference type="Pfam" id="PF12771">
    <property type="entry name" value="SusD-like_2"/>
    <property type="match status" value="1"/>
</dbReference>
<name>A0A1H9QA26_FLAFI</name>
<feature type="signal peptide" evidence="1">
    <location>
        <begin position="1"/>
        <end position="21"/>
    </location>
</feature>
<accession>A0A1H9QA26</accession>
<dbReference type="PROSITE" id="PS51257">
    <property type="entry name" value="PROKAR_LIPOPROTEIN"/>
    <property type="match status" value="1"/>
</dbReference>
<organism evidence="2 3">
    <name type="scientific">Flavobacterium frigoris</name>
    <dbReference type="NCBI Taxonomy" id="229204"/>
    <lineage>
        <taxon>Bacteria</taxon>
        <taxon>Pseudomonadati</taxon>
        <taxon>Bacteroidota</taxon>
        <taxon>Flavobacteriia</taxon>
        <taxon>Flavobacteriales</taxon>
        <taxon>Flavobacteriaceae</taxon>
        <taxon>Flavobacterium</taxon>
    </lineage>
</organism>
<reference evidence="3" key="1">
    <citation type="submission" date="2016-10" db="EMBL/GenBank/DDBJ databases">
        <authorList>
            <person name="Varghese N."/>
            <person name="Submissions S."/>
        </authorList>
    </citation>
    <scope>NUCLEOTIDE SEQUENCE [LARGE SCALE GENOMIC DNA]</scope>
    <source>
        <strain evidence="3">DSM 15719</strain>
    </source>
</reference>
<evidence type="ECO:0000313" key="2">
    <source>
        <dbReference type="EMBL" id="SER56693.1"/>
    </source>
</evidence>
<feature type="chain" id="PRO_5010176472" evidence="1">
    <location>
        <begin position="22"/>
        <end position="488"/>
    </location>
</feature>
<evidence type="ECO:0000313" key="3">
    <source>
        <dbReference type="Proteomes" id="UP000183658"/>
    </source>
</evidence>
<dbReference type="RefSeq" id="WP_074724351.1">
    <property type="nucleotide sequence ID" value="NZ_CBCRVS010000006.1"/>
</dbReference>
<dbReference type="InterPro" id="IPR011990">
    <property type="entry name" value="TPR-like_helical_dom_sf"/>
</dbReference>
<protein>
    <submittedName>
        <fullName evidence="2">Starch-binding associating with outer membrane</fullName>
    </submittedName>
</protein>
<dbReference type="Proteomes" id="UP000183658">
    <property type="component" value="Unassembled WGS sequence"/>
</dbReference>
<dbReference type="OrthoDB" id="725917at2"/>
<dbReference type="SUPFAM" id="SSF48452">
    <property type="entry name" value="TPR-like"/>
    <property type="match status" value="1"/>
</dbReference>
<dbReference type="Gene3D" id="1.25.40.390">
    <property type="match status" value="1"/>
</dbReference>
<gene>
    <name evidence="2" type="ORF">SAMN05444355_11569</name>
</gene>
<keyword evidence="3" id="KW-1185">Reference proteome</keyword>
<dbReference type="InterPro" id="IPR041662">
    <property type="entry name" value="SusD-like_2"/>
</dbReference>